<keyword evidence="4" id="KW-1015">Disulfide bond</keyword>
<evidence type="ECO:0000256" key="4">
    <source>
        <dbReference type="ARBA" id="ARBA00023157"/>
    </source>
</evidence>
<dbReference type="PRINTS" id="PR00722">
    <property type="entry name" value="CHYMOTRYPSIN"/>
</dbReference>
<dbReference type="GO" id="GO:0006508">
    <property type="term" value="P:proteolysis"/>
    <property type="evidence" value="ECO:0007669"/>
    <property type="project" value="UniProtKB-KW"/>
</dbReference>
<dbReference type="AlphaFoldDB" id="L8Y0E2"/>
<reference evidence="9" key="1">
    <citation type="submission" date="2012-07" db="EMBL/GenBank/DDBJ databases">
        <title>Genome of the Chinese tree shrew, a rising model animal genetically related to primates.</title>
        <authorList>
            <person name="Zhang G."/>
            <person name="Fan Y."/>
            <person name="Yao Y."/>
            <person name="Huang Z."/>
        </authorList>
    </citation>
    <scope>NUCLEOTIDE SEQUENCE [LARGE SCALE GENOMIC DNA]</scope>
</reference>
<dbReference type="PROSITE" id="PS00135">
    <property type="entry name" value="TRYPSIN_SER"/>
    <property type="match status" value="1"/>
</dbReference>
<dbReference type="InterPro" id="IPR001254">
    <property type="entry name" value="Trypsin_dom"/>
</dbReference>
<keyword evidence="3 6" id="KW-0378">Hydrolase</keyword>
<dbReference type="InterPro" id="IPR033116">
    <property type="entry name" value="TRYPSIN_SER"/>
</dbReference>
<dbReference type="FunFam" id="2.40.10.10:FF:000039">
    <property type="entry name" value="Brain-specific serine protease 4"/>
    <property type="match status" value="1"/>
</dbReference>
<dbReference type="PANTHER" id="PTHR24253:SF159">
    <property type="entry name" value="SERINE PROTEASE 42"/>
    <property type="match status" value="1"/>
</dbReference>
<dbReference type="InterPro" id="IPR001314">
    <property type="entry name" value="Peptidase_S1A"/>
</dbReference>
<keyword evidence="5" id="KW-0325">Glycoprotein</keyword>
<dbReference type="GO" id="GO:0004252">
    <property type="term" value="F:serine-type endopeptidase activity"/>
    <property type="evidence" value="ECO:0007669"/>
    <property type="project" value="InterPro"/>
</dbReference>
<keyword evidence="1 6" id="KW-0645">Protease</keyword>
<protein>
    <submittedName>
        <fullName evidence="8">Serine protease 42</fullName>
    </submittedName>
</protein>
<dbReference type="FunCoup" id="L8Y0E2">
    <property type="interactions" value="84"/>
</dbReference>
<evidence type="ECO:0000256" key="5">
    <source>
        <dbReference type="ARBA" id="ARBA00023180"/>
    </source>
</evidence>
<reference evidence="9" key="2">
    <citation type="journal article" date="2013" name="Nat. Commun.">
        <title>Genome of the Chinese tree shrew.</title>
        <authorList>
            <person name="Fan Y."/>
            <person name="Huang Z.Y."/>
            <person name="Cao C.C."/>
            <person name="Chen C.S."/>
            <person name="Chen Y.X."/>
            <person name="Fan D.D."/>
            <person name="He J."/>
            <person name="Hou H.L."/>
            <person name="Hu L."/>
            <person name="Hu X.T."/>
            <person name="Jiang X.T."/>
            <person name="Lai R."/>
            <person name="Lang Y.S."/>
            <person name="Liang B."/>
            <person name="Liao S.G."/>
            <person name="Mu D."/>
            <person name="Ma Y.Y."/>
            <person name="Niu Y.Y."/>
            <person name="Sun X.Q."/>
            <person name="Xia J.Q."/>
            <person name="Xiao J."/>
            <person name="Xiong Z.Q."/>
            <person name="Xu L."/>
            <person name="Yang L."/>
            <person name="Zhang Y."/>
            <person name="Zhao W."/>
            <person name="Zhao X.D."/>
            <person name="Zheng Y.T."/>
            <person name="Zhou J.M."/>
            <person name="Zhu Y.B."/>
            <person name="Zhang G.J."/>
            <person name="Wang J."/>
            <person name="Yao Y.G."/>
        </authorList>
    </citation>
    <scope>NUCLEOTIDE SEQUENCE [LARGE SCALE GENOMIC DNA]</scope>
</reference>
<accession>L8Y0E2</accession>
<dbReference type="STRING" id="246437.L8Y0E2"/>
<keyword evidence="6" id="KW-0720">Serine protease</keyword>
<dbReference type="InParanoid" id="L8Y0E2"/>
<dbReference type="SMART" id="SM00020">
    <property type="entry name" value="Tryp_SPc"/>
    <property type="match status" value="1"/>
</dbReference>
<feature type="domain" description="Peptidase S1" evidence="7">
    <location>
        <begin position="64"/>
        <end position="311"/>
    </location>
</feature>
<dbReference type="PROSITE" id="PS00134">
    <property type="entry name" value="TRYPSIN_HIS"/>
    <property type="match status" value="1"/>
</dbReference>
<gene>
    <name evidence="8" type="ORF">TREES_T100002385</name>
</gene>
<evidence type="ECO:0000256" key="6">
    <source>
        <dbReference type="RuleBase" id="RU363034"/>
    </source>
</evidence>
<evidence type="ECO:0000256" key="1">
    <source>
        <dbReference type="ARBA" id="ARBA00022670"/>
    </source>
</evidence>
<evidence type="ECO:0000259" key="7">
    <source>
        <dbReference type="PROSITE" id="PS50240"/>
    </source>
</evidence>
<dbReference type="Pfam" id="PF00089">
    <property type="entry name" value="Trypsin"/>
    <property type="match status" value="1"/>
</dbReference>
<dbReference type="CDD" id="cd00190">
    <property type="entry name" value="Tryp_SPc"/>
    <property type="match status" value="1"/>
</dbReference>
<evidence type="ECO:0000256" key="3">
    <source>
        <dbReference type="ARBA" id="ARBA00022801"/>
    </source>
</evidence>
<proteinExistence type="predicted"/>
<organism evidence="8 9">
    <name type="scientific">Tupaia chinensis</name>
    <name type="common">Chinese tree shrew</name>
    <name type="synonym">Tupaia belangeri chinensis</name>
    <dbReference type="NCBI Taxonomy" id="246437"/>
    <lineage>
        <taxon>Eukaryota</taxon>
        <taxon>Metazoa</taxon>
        <taxon>Chordata</taxon>
        <taxon>Craniata</taxon>
        <taxon>Vertebrata</taxon>
        <taxon>Euteleostomi</taxon>
        <taxon>Mammalia</taxon>
        <taxon>Eutheria</taxon>
        <taxon>Euarchontoglires</taxon>
        <taxon>Scandentia</taxon>
        <taxon>Tupaiidae</taxon>
        <taxon>Tupaia</taxon>
    </lineage>
</organism>
<dbReference type="SUPFAM" id="SSF50494">
    <property type="entry name" value="Trypsin-like serine proteases"/>
    <property type="match status" value="1"/>
</dbReference>
<keyword evidence="2" id="KW-0732">Signal</keyword>
<dbReference type="InterPro" id="IPR018114">
    <property type="entry name" value="TRYPSIN_HIS"/>
</dbReference>
<dbReference type="PROSITE" id="PS50240">
    <property type="entry name" value="TRYPSIN_DOM"/>
    <property type="match status" value="1"/>
</dbReference>
<evidence type="ECO:0000313" key="8">
    <source>
        <dbReference type="EMBL" id="ELV09677.1"/>
    </source>
</evidence>
<dbReference type="InterPro" id="IPR043504">
    <property type="entry name" value="Peptidase_S1_PA_chymotrypsin"/>
</dbReference>
<evidence type="ECO:0000313" key="9">
    <source>
        <dbReference type="Proteomes" id="UP000011518"/>
    </source>
</evidence>
<dbReference type="EMBL" id="KB369979">
    <property type="protein sequence ID" value="ELV09677.1"/>
    <property type="molecule type" value="Genomic_DNA"/>
</dbReference>
<dbReference type="InterPro" id="IPR009003">
    <property type="entry name" value="Peptidase_S1_PA"/>
</dbReference>
<keyword evidence="9" id="KW-1185">Reference proteome</keyword>
<sequence length="338" mass="36774">MLIAILENSYEEETSSVVTQVSDLVLVSGLSPKTFQPVSLVTAQRVTVALPGPCRVCGQRFPKIVGGLPAPQRKWPWQVSLQANDEHICGGSLIARSWVLTAAHCIFGVSEKAMSCPRSNLEYTVKMGDTILRDKSSRAITVPVRDIVYPHDFAADSLSNDIALALLAFSVNYSSLISPVCLPENLFEIPAGTNCWVTGWGRLSEDDLAPSPINLQEAEQSIIRFEECNEVLKKKMTKTDDVVKRGAVCGYNARGKDSCKGDSGGPLVCELNKTWIQVGIVSWGIGCGRRGYPAVYTEVSFYKEWIVKQLSRASSLDPSGFLILLPCLLLPPGILGTP</sequence>
<dbReference type="MEROPS" id="S01.487"/>
<dbReference type="Gene3D" id="2.40.10.10">
    <property type="entry name" value="Trypsin-like serine proteases"/>
    <property type="match status" value="1"/>
</dbReference>
<name>L8Y0E2_TUPCH</name>
<dbReference type="PANTHER" id="PTHR24253">
    <property type="entry name" value="TRANSMEMBRANE PROTEASE SERINE"/>
    <property type="match status" value="1"/>
</dbReference>
<dbReference type="eggNOG" id="KOG3627">
    <property type="taxonomic scope" value="Eukaryota"/>
</dbReference>
<evidence type="ECO:0000256" key="2">
    <source>
        <dbReference type="ARBA" id="ARBA00022729"/>
    </source>
</evidence>
<dbReference type="Proteomes" id="UP000011518">
    <property type="component" value="Unassembled WGS sequence"/>
</dbReference>